<dbReference type="RefSeq" id="WP_183374705.1">
    <property type="nucleotide sequence ID" value="NZ_JACHHD010000005.1"/>
</dbReference>
<proteinExistence type="predicted"/>
<gene>
    <name evidence="2" type="ORF">HNQ43_000646</name>
</gene>
<dbReference type="Proteomes" id="UP000521313">
    <property type="component" value="Unassembled WGS sequence"/>
</dbReference>
<comment type="caution">
    <text evidence="2">The sequence shown here is derived from an EMBL/GenBank/DDBJ whole genome shotgun (WGS) entry which is preliminary data.</text>
</comment>
<organism evidence="2 3">
    <name type="scientific">Faecalicoccus acidiformans</name>
    <dbReference type="NCBI Taxonomy" id="915173"/>
    <lineage>
        <taxon>Bacteria</taxon>
        <taxon>Bacillati</taxon>
        <taxon>Bacillota</taxon>
        <taxon>Erysipelotrichia</taxon>
        <taxon>Erysipelotrichales</taxon>
        <taxon>Erysipelotrichaceae</taxon>
        <taxon>Faecalicoccus</taxon>
    </lineage>
</organism>
<dbReference type="Pfam" id="PF03993">
    <property type="entry name" value="DUF349"/>
    <property type="match status" value="4"/>
</dbReference>
<accession>A0A7W8CZQ6</accession>
<dbReference type="AlphaFoldDB" id="A0A7W8CZQ6"/>
<protein>
    <recommendedName>
        <fullName evidence="4">DUF349 domain-containing protein</fullName>
    </recommendedName>
</protein>
<feature type="coiled-coil region" evidence="1">
    <location>
        <begin position="321"/>
        <end position="392"/>
    </location>
</feature>
<feature type="coiled-coil region" evidence="1">
    <location>
        <begin position="74"/>
        <end position="108"/>
    </location>
</feature>
<evidence type="ECO:0000313" key="3">
    <source>
        <dbReference type="Proteomes" id="UP000521313"/>
    </source>
</evidence>
<sequence>MYQKAGGASMNENYFEEKYDDMDEDIKKKEALVAEAESSQEFDSPQEANRHINQLRKKWRQIHYWESEYEEDLKNRFEAALDVFYAKYREAEKESEAAKRELIEKAKALVKSEDLKQATKEQQDLLEEWKKIASAGKERDDALWEEFQAARQAFYDRKQEAWEAMHENFERAKEIKKELIQKARALEESSEWKKTSEKFRTLMTEWREAGFAGKEENDSLWEEFNASRQKFYSRRNEFYDSLHEQQNANLKEKQALIEQARAIKDSEDYCRENTATMKELAVKWKNIGSCGKNKDDKIWAEFREINDIYFDGLGKANAQRIQQRQDRMKEARQRKADLINNQKKQISRLQESMYGLVSEQEMKDIEKQIAQKEEFIQELETQIEDIDEKINK</sequence>
<keyword evidence="1" id="KW-0175">Coiled coil</keyword>
<name>A0A7W8CZQ6_9FIRM</name>
<evidence type="ECO:0000256" key="1">
    <source>
        <dbReference type="SAM" id="Coils"/>
    </source>
</evidence>
<reference evidence="2 3" key="1">
    <citation type="submission" date="2020-08" db="EMBL/GenBank/DDBJ databases">
        <title>Genomic Encyclopedia of Type Strains, Phase IV (KMG-IV): sequencing the most valuable type-strain genomes for metagenomic binning, comparative biology and taxonomic classification.</title>
        <authorList>
            <person name="Goeker M."/>
        </authorList>
    </citation>
    <scope>NUCLEOTIDE SEQUENCE [LARGE SCALE GENOMIC DNA]</scope>
    <source>
        <strain evidence="2 3">DSM 26963</strain>
    </source>
</reference>
<dbReference type="EMBL" id="JACHHD010000005">
    <property type="protein sequence ID" value="MBB5184605.1"/>
    <property type="molecule type" value="Genomic_DNA"/>
</dbReference>
<dbReference type="InterPro" id="IPR007139">
    <property type="entry name" value="DUF349"/>
</dbReference>
<evidence type="ECO:0008006" key="4">
    <source>
        <dbReference type="Google" id="ProtNLM"/>
    </source>
</evidence>
<evidence type="ECO:0000313" key="2">
    <source>
        <dbReference type="EMBL" id="MBB5184605.1"/>
    </source>
</evidence>